<feature type="compositionally biased region" description="Low complexity" evidence="1">
    <location>
        <begin position="176"/>
        <end position="212"/>
    </location>
</feature>
<protein>
    <recommendedName>
        <fullName evidence="2">DUF3824 domain-containing protein</fullName>
    </recommendedName>
</protein>
<feature type="compositionally biased region" description="Low complexity" evidence="1">
    <location>
        <begin position="426"/>
        <end position="436"/>
    </location>
</feature>
<evidence type="ECO:0000313" key="4">
    <source>
        <dbReference type="Proteomes" id="UP001161017"/>
    </source>
</evidence>
<feature type="compositionally biased region" description="Low complexity" evidence="1">
    <location>
        <begin position="505"/>
        <end position="526"/>
    </location>
</feature>
<gene>
    <name evidence="3" type="ORF">OHK93_006310</name>
</gene>
<feature type="compositionally biased region" description="Polar residues" evidence="1">
    <location>
        <begin position="118"/>
        <end position="138"/>
    </location>
</feature>
<proteinExistence type="predicted"/>
<feature type="compositionally biased region" description="Polar residues" evidence="1">
    <location>
        <begin position="416"/>
        <end position="425"/>
    </location>
</feature>
<accession>A0AA43QIC0</accession>
<reference evidence="3" key="1">
    <citation type="journal article" date="2023" name="Genome Biol. Evol.">
        <title>First Whole Genome Sequence and Flow Cytometry Genome Size Data for the Lichen-Forming Fungus Ramalina farinacea (Ascomycota).</title>
        <authorList>
            <person name="Llewellyn T."/>
            <person name="Mian S."/>
            <person name="Hill R."/>
            <person name="Leitch I.J."/>
            <person name="Gaya E."/>
        </authorList>
    </citation>
    <scope>NUCLEOTIDE SEQUENCE</scope>
    <source>
        <strain evidence="3">LIQ254RAFAR</strain>
    </source>
</reference>
<sequence>MSGLLNKAKNALQSEKNTPEAAAANRGNNEYGHDTHATGHSHGGSTLPTGLEGEHKGSQLPGIERGEHYGGTEASNLGPATGSGSATDSVAHSSHISPTNAGVLHSTKPGIHGARDSGTATSLASSGDDSRLTGTTWGTHAGKGHDESVVTSSHTSPTNPGVLDSTKPGIHGLRDSGTAHPTTTGTTGTTGTSGLTGNTGTSGTTYPPTATGHETGGLSSTEKGLAGAGAGAGAVGVAEHEKHKHEHGHHSKDKDVTPVAAKHEHDHHKDSTASQGEKKQGFLSGLLHREKKPSHDETATHTTTTKDTPTHGGSSGLTSSTQPTTTGQTGAGLAGTGSGYEGNNRDRGIVDGGAVAGTGLAGAGVGAAAAHHHHNKEAEKDRLGGTTGPTGGIPSDTRGSDYNQTGSGLTGTSSSAPYESSNRQPGSGLTGASTTGTGAGLGATGSGLGSNTTGQHGYGGSTTAGPHDSNLANKADPRVDSDLDGSSRGLGSSTTTGTGSGLTGGSSSHPHGSGLTGSNTTGGLTSAEKAERYIEGSEQHHRGDGHPEDILHPGHHLTETAKQLDPHMG</sequence>
<comment type="caution">
    <text evidence="3">The sequence shown here is derived from an EMBL/GenBank/DDBJ whole genome shotgun (WGS) entry which is preliminary data.</text>
</comment>
<evidence type="ECO:0000256" key="1">
    <source>
        <dbReference type="SAM" id="MobiDB-lite"/>
    </source>
</evidence>
<feature type="compositionally biased region" description="Low complexity" evidence="1">
    <location>
        <begin position="405"/>
        <end position="415"/>
    </location>
</feature>
<dbReference type="Pfam" id="PF12868">
    <property type="entry name" value="DUF3824"/>
    <property type="match status" value="1"/>
</dbReference>
<feature type="compositionally biased region" description="Low complexity" evidence="1">
    <location>
        <begin position="300"/>
        <end position="328"/>
    </location>
</feature>
<evidence type="ECO:0000259" key="2">
    <source>
        <dbReference type="Pfam" id="PF12868"/>
    </source>
</evidence>
<feature type="compositionally biased region" description="Gly residues" evidence="1">
    <location>
        <begin position="437"/>
        <end position="448"/>
    </location>
</feature>
<evidence type="ECO:0000313" key="3">
    <source>
        <dbReference type="EMBL" id="MDI1487047.1"/>
    </source>
</evidence>
<keyword evidence="4" id="KW-1185">Reference proteome</keyword>
<feature type="compositionally biased region" description="Polar residues" evidence="1">
    <location>
        <begin position="82"/>
        <end position="100"/>
    </location>
</feature>
<feature type="compositionally biased region" description="Basic residues" evidence="1">
    <location>
        <begin position="242"/>
        <end position="251"/>
    </location>
</feature>
<feature type="compositionally biased region" description="Polar residues" evidence="1">
    <location>
        <begin position="149"/>
        <end position="159"/>
    </location>
</feature>
<dbReference type="AlphaFoldDB" id="A0AA43QIC0"/>
<feature type="compositionally biased region" description="Basic and acidic residues" evidence="1">
    <location>
        <begin position="252"/>
        <end position="280"/>
    </location>
</feature>
<feature type="compositionally biased region" description="Gly residues" evidence="1">
    <location>
        <begin position="329"/>
        <end position="340"/>
    </location>
</feature>
<name>A0AA43QIC0_9LECA</name>
<feature type="compositionally biased region" description="Basic and acidic residues" evidence="1">
    <location>
        <begin position="528"/>
        <end position="569"/>
    </location>
</feature>
<dbReference type="EMBL" id="JAPUFD010000004">
    <property type="protein sequence ID" value="MDI1487047.1"/>
    <property type="molecule type" value="Genomic_DNA"/>
</dbReference>
<dbReference type="InterPro" id="IPR024436">
    <property type="entry name" value="DUF3824"/>
</dbReference>
<feature type="region of interest" description="Disordered" evidence="1">
    <location>
        <begin position="366"/>
        <end position="569"/>
    </location>
</feature>
<feature type="compositionally biased region" description="Low complexity" evidence="1">
    <location>
        <begin position="484"/>
        <end position="497"/>
    </location>
</feature>
<dbReference type="Proteomes" id="UP001161017">
    <property type="component" value="Unassembled WGS sequence"/>
</dbReference>
<feature type="domain" description="DUF3824" evidence="2">
    <location>
        <begin position="220"/>
        <end position="271"/>
    </location>
</feature>
<organism evidence="3 4">
    <name type="scientific">Ramalina farinacea</name>
    <dbReference type="NCBI Taxonomy" id="258253"/>
    <lineage>
        <taxon>Eukaryota</taxon>
        <taxon>Fungi</taxon>
        <taxon>Dikarya</taxon>
        <taxon>Ascomycota</taxon>
        <taxon>Pezizomycotina</taxon>
        <taxon>Lecanoromycetes</taxon>
        <taxon>OSLEUM clade</taxon>
        <taxon>Lecanoromycetidae</taxon>
        <taxon>Lecanorales</taxon>
        <taxon>Lecanorineae</taxon>
        <taxon>Ramalinaceae</taxon>
        <taxon>Ramalina</taxon>
    </lineage>
</organism>
<feature type="region of interest" description="Disordered" evidence="1">
    <location>
        <begin position="1"/>
        <end position="346"/>
    </location>
</feature>